<feature type="region of interest" description="Disordered" evidence="2">
    <location>
        <begin position="795"/>
        <end position="856"/>
    </location>
</feature>
<feature type="compositionally biased region" description="Low complexity" evidence="2">
    <location>
        <begin position="360"/>
        <end position="369"/>
    </location>
</feature>
<protein>
    <recommendedName>
        <fullName evidence="3">HP domain-containing protein</fullName>
    </recommendedName>
</protein>
<feature type="compositionally biased region" description="Polar residues" evidence="2">
    <location>
        <begin position="90"/>
        <end position="100"/>
    </location>
</feature>
<feature type="region of interest" description="Disordered" evidence="2">
    <location>
        <begin position="883"/>
        <end position="945"/>
    </location>
</feature>
<feature type="region of interest" description="Disordered" evidence="2">
    <location>
        <begin position="260"/>
        <end position="427"/>
    </location>
</feature>
<name>A0A6L2Q658_COPFO</name>
<dbReference type="Pfam" id="PF00626">
    <property type="entry name" value="Gelsolin"/>
    <property type="match status" value="1"/>
</dbReference>
<dbReference type="GO" id="GO:0051016">
    <property type="term" value="P:barbed-end actin filament capping"/>
    <property type="evidence" value="ECO:0007669"/>
    <property type="project" value="TreeGrafter"/>
</dbReference>
<evidence type="ECO:0000313" key="4">
    <source>
        <dbReference type="EMBL" id="GFG40389.1"/>
    </source>
</evidence>
<dbReference type="Proteomes" id="UP000502823">
    <property type="component" value="Unassembled WGS sequence"/>
</dbReference>
<feature type="region of interest" description="Disordered" evidence="2">
    <location>
        <begin position="2034"/>
        <end position="2070"/>
    </location>
</feature>
<accession>A0A6L2Q658</accession>
<feature type="compositionally biased region" description="Basic and acidic residues" evidence="2">
    <location>
        <begin position="1764"/>
        <end position="1792"/>
    </location>
</feature>
<feature type="compositionally biased region" description="Polar residues" evidence="2">
    <location>
        <begin position="553"/>
        <end position="582"/>
    </location>
</feature>
<feature type="region of interest" description="Disordered" evidence="2">
    <location>
        <begin position="981"/>
        <end position="1042"/>
    </location>
</feature>
<dbReference type="Gene3D" id="3.40.20.10">
    <property type="entry name" value="Severin"/>
    <property type="match status" value="5"/>
</dbReference>
<feature type="compositionally biased region" description="Low complexity" evidence="2">
    <location>
        <begin position="158"/>
        <end position="172"/>
    </location>
</feature>
<dbReference type="InterPro" id="IPR007122">
    <property type="entry name" value="Villin/Gelsolin"/>
</dbReference>
<feature type="compositionally biased region" description="Polar residues" evidence="2">
    <location>
        <begin position="1677"/>
        <end position="1688"/>
    </location>
</feature>
<feature type="compositionally biased region" description="Low complexity" evidence="2">
    <location>
        <begin position="933"/>
        <end position="945"/>
    </location>
</feature>
<gene>
    <name evidence="4" type="ORF">Cfor_07223</name>
</gene>
<feature type="region of interest" description="Disordered" evidence="2">
    <location>
        <begin position="1571"/>
        <end position="1637"/>
    </location>
</feature>
<dbReference type="GO" id="GO:0015629">
    <property type="term" value="C:actin cytoskeleton"/>
    <property type="evidence" value="ECO:0007669"/>
    <property type="project" value="TreeGrafter"/>
</dbReference>
<feature type="compositionally biased region" description="Polar residues" evidence="2">
    <location>
        <begin position="210"/>
        <end position="219"/>
    </location>
</feature>
<dbReference type="SMART" id="SM00262">
    <property type="entry name" value="GEL"/>
    <property type="match status" value="4"/>
</dbReference>
<dbReference type="GO" id="GO:0051014">
    <property type="term" value="P:actin filament severing"/>
    <property type="evidence" value="ECO:0007669"/>
    <property type="project" value="TreeGrafter"/>
</dbReference>
<feature type="region of interest" description="Disordered" evidence="2">
    <location>
        <begin position="1746"/>
        <end position="1792"/>
    </location>
</feature>
<feature type="compositionally biased region" description="Low complexity" evidence="2">
    <location>
        <begin position="1705"/>
        <end position="1716"/>
    </location>
</feature>
<feature type="compositionally biased region" description="Polar residues" evidence="2">
    <location>
        <begin position="651"/>
        <end position="671"/>
    </location>
</feature>
<dbReference type="InterPro" id="IPR029006">
    <property type="entry name" value="ADF-H/Gelsolin-like_dom_sf"/>
</dbReference>
<dbReference type="PRINTS" id="PR00597">
    <property type="entry name" value="GELSOLIN"/>
</dbReference>
<feature type="compositionally biased region" description="Polar residues" evidence="2">
    <location>
        <begin position="312"/>
        <end position="335"/>
    </location>
</feature>
<dbReference type="SUPFAM" id="SSF47050">
    <property type="entry name" value="VHP, Villin headpiece domain"/>
    <property type="match status" value="1"/>
</dbReference>
<dbReference type="GO" id="GO:0008154">
    <property type="term" value="P:actin polymerization or depolymerization"/>
    <property type="evidence" value="ECO:0007669"/>
    <property type="project" value="TreeGrafter"/>
</dbReference>
<feature type="compositionally biased region" description="Basic and acidic residues" evidence="2">
    <location>
        <begin position="2050"/>
        <end position="2068"/>
    </location>
</feature>
<dbReference type="EMBL" id="BLKM01002028">
    <property type="protein sequence ID" value="GFG40389.1"/>
    <property type="molecule type" value="Genomic_DNA"/>
</dbReference>
<dbReference type="GO" id="GO:0005546">
    <property type="term" value="F:phosphatidylinositol-4,5-bisphosphate binding"/>
    <property type="evidence" value="ECO:0007669"/>
    <property type="project" value="TreeGrafter"/>
</dbReference>
<feature type="region of interest" description="Disordered" evidence="2">
    <location>
        <begin position="1272"/>
        <end position="1293"/>
    </location>
</feature>
<dbReference type="SUPFAM" id="SSF55753">
    <property type="entry name" value="Actin depolymerizing proteins"/>
    <property type="match status" value="5"/>
</dbReference>
<feature type="compositionally biased region" description="Polar residues" evidence="2">
    <location>
        <begin position="718"/>
        <end position="728"/>
    </location>
</feature>
<evidence type="ECO:0000256" key="1">
    <source>
        <dbReference type="ARBA" id="ARBA00008418"/>
    </source>
</evidence>
<feature type="region of interest" description="Disordered" evidence="2">
    <location>
        <begin position="553"/>
        <end position="604"/>
    </location>
</feature>
<dbReference type="InterPro" id="IPR003128">
    <property type="entry name" value="Villin_headpiece"/>
</dbReference>
<dbReference type="GO" id="GO:0051015">
    <property type="term" value="F:actin filament binding"/>
    <property type="evidence" value="ECO:0007669"/>
    <property type="project" value="InterPro"/>
</dbReference>
<dbReference type="GO" id="GO:0005737">
    <property type="term" value="C:cytoplasm"/>
    <property type="evidence" value="ECO:0007669"/>
    <property type="project" value="TreeGrafter"/>
</dbReference>
<feature type="domain" description="HP" evidence="3">
    <location>
        <begin position="2960"/>
        <end position="3023"/>
    </location>
</feature>
<dbReference type="CDD" id="cd11293">
    <property type="entry name" value="gelsolin_S4_like"/>
    <property type="match status" value="1"/>
</dbReference>
<feature type="compositionally biased region" description="Low complexity" evidence="2">
    <location>
        <begin position="1939"/>
        <end position="1949"/>
    </location>
</feature>
<dbReference type="SMART" id="SM00153">
    <property type="entry name" value="VHP"/>
    <property type="match status" value="1"/>
</dbReference>
<feature type="compositionally biased region" description="Polar residues" evidence="2">
    <location>
        <begin position="189"/>
        <end position="200"/>
    </location>
</feature>
<feature type="compositionally biased region" description="Polar residues" evidence="2">
    <location>
        <begin position="1746"/>
        <end position="1757"/>
    </location>
</feature>
<dbReference type="PROSITE" id="PS51089">
    <property type="entry name" value="HP"/>
    <property type="match status" value="1"/>
</dbReference>
<feature type="compositionally biased region" description="Polar residues" evidence="2">
    <location>
        <begin position="1033"/>
        <end position="1042"/>
    </location>
</feature>
<dbReference type="InterPro" id="IPR007123">
    <property type="entry name" value="Gelsolin-like_dom"/>
</dbReference>
<feature type="compositionally biased region" description="Polar residues" evidence="2">
    <location>
        <begin position="987"/>
        <end position="998"/>
    </location>
</feature>
<dbReference type="PANTHER" id="PTHR11977">
    <property type="entry name" value="VILLIN"/>
    <property type="match status" value="1"/>
</dbReference>
<organism evidence="4 5">
    <name type="scientific">Coptotermes formosanus</name>
    <name type="common">Formosan subterranean termite</name>
    <dbReference type="NCBI Taxonomy" id="36987"/>
    <lineage>
        <taxon>Eukaryota</taxon>
        <taxon>Metazoa</taxon>
        <taxon>Ecdysozoa</taxon>
        <taxon>Arthropoda</taxon>
        <taxon>Hexapoda</taxon>
        <taxon>Insecta</taxon>
        <taxon>Pterygota</taxon>
        <taxon>Neoptera</taxon>
        <taxon>Polyneoptera</taxon>
        <taxon>Dictyoptera</taxon>
        <taxon>Blattodea</taxon>
        <taxon>Blattoidea</taxon>
        <taxon>Termitoidae</taxon>
        <taxon>Rhinotermitidae</taxon>
        <taxon>Coptotermes</taxon>
    </lineage>
</organism>
<feature type="compositionally biased region" description="Polar residues" evidence="2">
    <location>
        <begin position="679"/>
        <end position="690"/>
    </location>
</feature>
<reference evidence="5" key="1">
    <citation type="submission" date="2020-01" db="EMBL/GenBank/DDBJ databases">
        <title>Draft genome sequence of the Termite Coptotermes fromosanus.</title>
        <authorList>
            <person name="Itakura S."/>
            <person name="Yosikawa Y."/>
            <person name="Umezawa K."/>
        </authorList>
    </citation>
    <scope>NUCLEOTIDE SEQUENCE [LARGE SCALE GENOMIC DNA]</scope>
</reference>
<evidence type="ECO:0000259" key="3">
    <source>
        <dbReference type="PROSITE" id="PS51089"/>
    </source>
</evidence>
<feature type="region of interest" description="Disordered" evidence="2">
    <location>
        <begin position="709"/>
        <end position="730"/>
    </location>
</feature>
<feature type="region of interest" description="Disordered" evidence="2">
    <location>
        <begin position="1312"/>
        <end position="1367"/>
    </location>
</feature>
<feature type="region of interest" description="Disordered" evidence="2">
    <location>
        <begin position="74"/>
        <end position="221"/>
    </location>
</feature>
<feature type="region of interest" description="Disordered" evidence="2">
    <location>
        <begin position="1929"/>
        <end position="1952"/>
    </location>
</feature>
<keyword evidence="5" id="KW-1185">Reference proteome</keyword>
<feature type="compositionally biased region" description="Low complexity" evidence="2">
    <location>
        <begin position="379"/>
        <end position="389"/>
    </location>
</feature>
<feature type="region of interest" description="Disordered" evidence="2">
    <location>
        <begin position="1055"/>
        <end position="1155"/>
    </location>
</feature>
<feature type="compositionally biased region" description="Basic and acidic residues" evidence="2">
    <location>
        <begin position="266"/>
        <end position="285"/>
    </location>
</feature>
<feature type="region of interest" description="Disordered" evidence="2">
    <location>
        <begin position="484"/>
        <end position="538"/>
    </location>
</feature>
<feature type="compositionally biased region" description="Low complexity" evidence="2">
    <location>
        <begin position="512"/>
        <end position="527"/>
    </location>
</feature>
<feature type="region of interest" description="Disordered" evidence="2">
    <location>
        <begin position="1657"/>
        <end position="1727"/>
    </location>
</feature>
<sequence length="3023" mass="331301">ATLRVAESELFLFLAGPSRRSGSGRLSGDAGSVHIKIGRGGLEGPCDDHFYIQARTASQQPACSGHCTAMHSDRRTSSASKAPTFDGIATSGSPDGSVETQRLRVERMAQYKEERRQQLASQYGPRDDSGSSTATPLRRFITRSTGTTPVRNGDDRSGSGSSSNAEQPSPSSIQRVRTTRTSRLRAAVTSATENNAQSGKDASGIPIRNVRNTGPTSPRTAVAKEAKDVIQCVTPCLSGKDVIKESSVLSPRKDILSLARSQSGKDIVRDCPESSLKARDPRDAARPSLSRSHSGKNAIRDLSLSPRCISRDSGSVLSRSQSGKELVSTGLSPKRQSGRELFGLSSRPVSARDVYEGHNPSRSLLSSPRTRVGVTDSLGPTPSTGTTGSSDKEQSPAAMCSDGVATAFPRREKDKSSKRKSNLNRSLATEEVVCSDNALLGGDNRAIRRRRRRAEYPYGVGGVSLHRLDTGLEPVVPESVISPIHSSKSDELSRQSSPFKKATPEFSNHVVRTTPSAAPNTSPSSRSVGDEHQHPTPSRSILRLTADSGTHFLQATRSTSPGVATSKGQISVRSETGKSPSQPLAFPSRIKSSEDDNASPSKMKASAALRVCRDSGGVQPEVRMGSVSQKVEKLMALTRETVARLDRLTCSSPASSKTCDGTDNKGTSALHTSRETNAQHKSGLGESSSTCSTVTVHNAVNKSNIYQGADSAAKKTHGPSTKGNSLSQVDELHSPSINVTSSSSDSSPMKNGSSEIYARTWFGSPKKQPSSILKKKSVDEPYPLVISSSVPQQMPVSILKRKTSQDEARSGSGGSSAPPPPVTFSPSVVDQAGSGGKRQGILKKRSSLDESGVLRRRSCSPDMAAWDHDSLSEFRPILKNQRRSSMEELGRRTQSPDPHPQSILKRRTSREDEVEERISGSPEPQGILKRKSATSSNSSSSSTSPHISIAASVIMNVAGWDPGSEILPLDGGADHVRPILKKKSSSEDNTTADSSSTEAPKPILKKKSSVEVDDAEERPMKPILKSSRKLSQEEQTSWETASMDSPVRCLILRSRGAGGSDSASGSDCEVVRPILKQPGSDRSSRERSTSPRHRLSFCDDQDQQVVKTERCDSMGSGKGSDESRNVSPIREGAIHQRRLKQSSLAKSNSPSSMDNELSVILNKRRSLEVPMPTDVESIQLRRSPIVMETARGQPRPMSVAERILTMENFLCQEMGNTKQTGAVPKKPGSLRASRDRERFHTQPITLHELSASAGLESVRAFQKGVLNKNPTLDNNASLESPVEISRSESKSVPEVNRERHPIWVLHNRDDSEDCVSFTSPPRSPKADLKTHSSTLKTHTSPLKSLSPDPTMSNDTGSHRDDGSKEPVHAEDFDSLFRLKKSNSVVARVSMFAQLEEDMKRAATEAKTRKLPKAANRSMARREDLLQPGNRFATQPVTMGEVEEAVRSASSRDPDSNLAAGKQMSDDDDEPSHLSLADRVRLFNQKIQDDSTARVLPKQPPPTRRRLTQTARFKTHPVTTEEVESAARRISPLAASLTKPPDPKVLGGMSARAAREKMYEHASAVLAKSSSYSRLFQESDHSGGNRTETNGELEADIKPKGKKNILSTKDSHARSPSQTEVAASSDVETESESEVRGILKTAGIPIGLRAGTPESESFHHLKSVLKKETAPRGMCENQAVSSPVVSASNEHLRSILKPEPSDWDESSSSSSDSSSESNTPARPHSAPARNAVDLVSILHGVEATAQKQRQALISSPNNKPVRPSSTDEKVMNLRNSRSEKENHQGSKETAHFEKKKVDDNCSLLKKDTKLGFENHHIKKQTELFVDNKSLISQRKLDSKLLVDEISRKGCDAQHVKMDGRPQTFSTSKVSESHIIDHKSMVNQRKLECKKIVDELCSSRKSVMQHSEQTVEEEEAAQYERQLHRQIEELQRLSASPTPPTSDGDTSSSGGREVRRIIRNEAVARRRQAALAKQQKQVKSSSILADRLGKLDAATQGWKKRVGPTDAVQFSVAGRMMMEHTHTSVLTGGGDITLTPTVPSTPPSPLLGHSPVDGKRRTPRAERFRSRHGESASSTVNCVTDLSADQDHSHCGPRVVVPQLDDETFTSFFSSNFLLTSKSQSSEELDLCIEDLDHVVSNSRKLLIQKRTVRLQRKAISSRNPLKALAARTDLQDEYIEVRSGIAEKEVKRLKVEKLAKNSSLALEALAGLASKEDFTAVSLKKAASPSNGNMLPYKDVMLLQVKGRRHVQTRLVEPVASSINSGDNYVLVTPTEVYNYVGRYSNVIERARGAEVAISIHQKKDLGCSNSRHVITVSEEKATCSTSQAESFWKLLNGTGPVAGAGHPDEDELFESAIVATNMVYEVQGDELVPVTEYWGTIPKIEMLDPSKILVFDFGSELYVWNGKNAVLDRRRVAVGLAKELWNEGYDYSECDVCPLTAASVLGRRDQLKVIKKGASRPDWALLAKVTQHMETVLFREKFLDWPDFSRVIRTKSGDDEEKQVDASIDVKPCDVQLMVKSSTSDPDLELEGSHVGRGFHYYDSETHRHYEITTLSVSVWHILEYEHTQLQESSVGQFYSGDSYVVRWLYTITVTGRELSGQPSRHAVLGRDRCAYFCWQGQETSLNEQGAAALLTVELDQERGPQVRVVQGMEPPAFLALFKGHMVVHSGRREDGGSQQSDGTWRLYISRGELPQEGVLVEVPCSVRQLRSRASLVLLNTATGAIFVWHGAKTQPHTCKIALAAAQHLKSDRPAEVGFAPDADIFIEELHEGSESSKFFQALGGAGRQLYVSLLHNPKPFNKTSRLFHLSSVSGTFCSTEVYGPYRSSETVTSFPFLQSDLYSASQPALFLLDNAAGNELWLWQGWWPDHQGEETEGCDARGSGAVRWQAERRAAMQTSLDYWHSQHEDKDTPVAYLVWAGLEPLQFTNLFPIWTDRDDIAELNIRDGRKAGEVLKVEEELARLTHSAYPVAQLLQRPLPDGVDPTRLELYVDPQHFQELFGMSKEEFLDLPIWKQKKNKQEVGLF</sequence>
<dbReference type="OrthoDB" id="28894at2759"/>
<proteinExistence type="inferred from homology"/>
<feature type="compositionally biased region" description="Basic and acidic residues" evidence="2">
    <location>
        <begin position="1443"/>
        <end position="1454"/>
    </location>
</feature>
<feature type="compositionally biased region" description="Low complexity" evidence="2">
    <location>
        <begin position="1331"/>
        <end position="1346"/>
    </location>
</feature>
<dbReference type="PANTHER" id="PTHR11977:SF45">
    <property type="entry name" value="SUPERVILLIN"/>
    <property type="match status" value="1"/>
</dbReference>
<dbReference type="InterPro" id="IPR036886">
    <property type="entry name" value="Villin_headpiece_dom_sf"/>
</dbReference>
<feature type="region of interest" description="Disordered" evidence="2">
    <location>
        <begin position="1442"/>
        <end position="1471"/>
    </location>
</feature>
<feature type="compositionally biased region" description="Basic and acidic residues" evidence="2">
    <location>
        <begin position="1356"/>
        <end position="1367"/>
    </location>
</feature>
<evidence type="ECO:0000313" key="5">
    <source>
        <dbReference type="Proteomes" id="UP000502823"/>
    </source>
</evidence>
<feature type="region of interest" description="Disordered" evidence="2">
    <location>
        <begin position="651"/>
        <end position="690"/>
    </location>
</feature>
<feature type="compositionally biased region" description="Basic and acidic residues" evidence="2">
    <location>
        <begin position="101"/>
        <end position="117"/>
    </location>
</feature>
<feature type="non-terminal residue" evidence="4">
    <location>
        <position position="1"/>
    </location>
</feature>
<dbReference type="InParanoid" id="A0A6L2Q658"/>
<dbReference type="Pfam" id="PF02209">
    <property type="entry name" value="VHP"/>
    <property type="match status" value="1"/>
</dbReference>
<feature type="compositionally biased region" description="Polar residues" evidence="2">
    <location>
        <begin position="1141"/>
        <end position="1155"/>
    </location>
</feature>
<dbReference type="Gene3D" id="1.10.950.10">
    <property type="entry name" value="Villin headpiece domain"/>
    <property type="match status" value="1"/>
</dbReference>
<evidence type="ECO:0000256" key="2">
    <source>
        <dbReference type="SAM" id="MobiDB-lite"/>
    </source>
</evidence>
<comment type="caution">
    <text evidence="4">The sequence shown here is derived from an EMBL/GenBank/DDBJ whole genome shotgun (WGS) entry which is preliminary data.</text>
</comment>
<comment type="similarity">
    <text evidence="1">Belongs to the villin/gelsolin family.</text>
</comment>